<evidence type="ECO:0000256" key="9">
    <source>
        <dbReference type="ARBA" id="ARBA00023085"/>
    </source>
</evidence>
<dbReference type="GO" id="GO:0030599">
    <property type="term" value="F:pectinesterase activity"/>
    <property type="evidence" value="ECO:0007669"/>
    <property type="project" value="UniProtKB-EC"/>
</dbReference>
<dbReference type="InterPro" id="IPR000070">
    <property type="entry name" value="Pectinesterase_cat"/>
</dbReference>
<dbReference type="AlphaFoldDB" id="A0A7J6GJB0"/>
<evidence type="ECO:0000313" key="15">
    <source>
        <dbReference type="Proteomes" id="UP000583929"/>
    </source>
</evidence>
<comment type="catalytic activity">
    <reaction evidence="10">
        <text>[(1-&gt;4)-alpha-D-galacturonosyl methyl ester](n) + n H2O = [(1-&gt;4)-alpha-D-galacturonosyl](n) + n methanol + n H(+)</text>
        <dbReference type="Rhea" id="RHEA:22380"/>
        <dbReference type="Rhea" id="RHEA-COMP:14570"/>
        <dbReference type="Rhea" id="RHEA-COMP:14573"/>
        <dbReference type="ChEBI" id="CHEBI:15377"/>
        <dbReference type="ChEBI" id="CHEBI:15378"/>
        <dbReference type="ChEBI" id="CHEBI:17790"/>
        <dbReference type="ChEBI" id="CHEBI:140522"/>
        <dbReference type="ChEBI" id="CHEBI:140523"/>
        <dbReference type="EC" id="3.1.1.11"/>
    </reaction>
</comment>
<evidence type="ECO:0000256" key="2">
    <source>
        <dbReference type="ARBA" id="ARBA00005184"/>
    </source>
</evidence>
<feature type="signal peptide" evidence="12">
    <location>
        <begin position="1"/>
        <end position="23"/>
    </location>
</feature>
<evidence type="ECO:0000256" key="1">
    <source>
        <dbReference type="ARBA" id="ARBA00004191"/>
    </source>
</evidence>
<evidence type="ECO:0000256" key="10">
    <source>
        <dbReference type="ARBA" id="ARBA00047928"/>
    </source>
</evidence>
<keyword evidence="8" id="KW-0378">Hydrolase</keyword>
<reference evidence="14 15" key="1">
    <citation type="journal article" date="2020" name="bioRxiv">
        <title>Sequence and annotation of 42 cannabis genomes reveals extensive copy number variation in cannabinoid synthesis and pathogen resistance genes.</title>
        <authorList>
            <person name="Mckernan K.J."/>
            <person name="Helbert Y."/>
            <person name="Kane L.T."/>
            <person name="Ebling H."/>
            <person name="Zhang L."/>
            <person name="Liu B."/>
            <person name="Eaton Z."/>
            <person name="Mclaughlin S."/>
            <person name="Kingan S."/>
            <person name="Baybayan P."/>
            <person name="Concepcion G."/>
            <person name="Jordan M."/>
            <person name="Riva A."/>
            <person name="Barbazuk W."/>
            <person name="Harkins T."/>
        </authorList>
    </citation>
    <scope>NUCLEOTIDE SEQUENCE [LARGE SCALE GENOMIC DNA]</scope>
    <source>
        <strain evidence="15">cv. Jamaican Lion 4</strain>
        <tissue evidence="14">Leaf</tissue>
    </source>
</reference>
<dbReference type="InterPro" id="IPR012334">
    <property type="entry name" value="Pectin_lyas_fold"/>
</dbReference>
<evidence type="ECO:0000259" key="13">
    <source>
        <dbReference type="Pfam" id="PF01095"/>
    </source>
</evidence>
<comment type="caution">
    <text evidence="14">The sequence shown here is derived from an EMBL/GenBank/DDBJ whole genome shotgun (WGS) entry which is preliminary data.</text>
</comment>
<name>A0A7J6GJB0_CANSA</name>
<gene>
    <name evidence="14" type="ORF">G4B88_010123</name>
</gene>
<feature type="domain" description="Pectinesterase catalytic" evidence="13">
    <location>
        <begin position="440"/>
        <end position="727"/>
    </location>
</feature>
<evidence type="ECO:0000256" key="6">
    <source>
        <dbReference type="ARBA" id="ARBA00022525"/>
    </source>
</evidence>
<dbReference type="EMBL" id="JAATIQ010000099">
    <property type="protein sequence ID" value="KAF4382952.1"/>
    <property type="molecule type" value="Genomic_DNA"/>
</dbReference>
<feature type="active site" evidence="11">
    <location>
        <position position="592"/>
    </location>
</feature>
<dbReference type="Pfam" id="PF01095">
    <property type="entry name" value="Pectinesterase"/>
    <property type="match status" value="2"/>
</dbReference>
<sequence length="738" mass="81342">MALKVMFFIGGLVLALQVIGTCGSPSIIPADSSKLDSWIDHNMRAHEQGKNDHALDKVLADAEKASKVIKVRQDGSGDFKTITDAVKSIPSGNKGRVIVWIGPGVYHEHITVDRTKPFVTFYGDAAKVPVITFDGTAAKFGTWNSATVAIESNYFVAANIQFVNSSPMPKGNKSGEQAVALRISGDKAAFHNCKFVSYQDTLCDDKGRHVFKDCYIEGSVDFIFGNGQSLYLSTTIRSVAKNTGVITAQGRDSVTEDSGFTFVHCKIIADGDTYLGRAWREMPRVIFAYTDMGNHINGNGWSNAMGAPTKASGNNNSVFYGEYKCTGPGANTSGRAKYSKKLTDEEIKPFMSMTFIQGNKWFMEPPHLKLISLVILAVQLITPILAKPNLIPSDESKLDDWIDHNMKAYEKDKRNVSETINNKVTLDKVLTAAENAVKIVKVRKDGMGDFKTITDAVKSIPSGNTGRVIVWIGGGVYRERITVDRSKSFVTFYGDEDNVPVITFDGTAQKFGTWNSATVAVESHYFVAANIAFVNSAPKPKGKLNGEQAVALRISGDKAAFHNCKFIGFQDTLCDDKGRHLFRDCYIEGTVDFIFGNGQSLYLNTTIRSVAKQTVITAQARTMVSENSGFTFVHCKIIAEGDTYLGRAWKDMPRVIFAYTYMGPHIDVNGWSNGMWPIQAQAKKDVYYGEYKCMGPGANTSGRVKYAKMLTDEEIKPFMSMTFIQGNKWLIQPPNLKR</sequence>
<comment type="similarity">
    <text evidence="3">Belongs to the pectinesterase family.</text>
</comment>
<dbReference type="GO" id="GO:0045490">
    <property type="term" value="P:pectin catabolic process"/>
    <property type="evidence" value="ECO:0007669"/>
    <property type="project" value="UniProtKB-UniPathway"/>
</dbReference>
<dbReference type="EC" id="3.1.1.11" evidence="4"/>
<keyword evidence="15" id="KW-1185">Reference proteome</keyword>
<evidence type="ECO:0000256" key="7">
    <source>
        <dbReference type="ARBA" id="ARBA00022729"/>
    </source>
</evidence>
<dbReference type="UniPathway" id="UPA00545">
    <property type="reaction ID" value="UER00823"/>
</dbReference>
<organism evidence="14 15">
    <name type="scientific">Cannabis sativa</name>
    <name type="common">Hemp</name>
    <name type="synonym">Marijuana</name>
    <dbReference type="NCBI Taxonomy" id="3483"/>
    <lineage>
        <taxon>Eukaryota</taxon>
        <taxon>Viridiplantae</taxon>
        <taxon>Streptophyta</taxon>
        <taxon>Embryophyta</taxon>
        <taxon>Tracheophyta</taxon>
        <taxon>Spermatophyta</taxon>
        <taxon>Magnoliopsida</taxon>
        <taxon>eudicotyledons</taxon>
        <taxon>Gunneridae</taxon>
        <taxon>Pentapetalae</taxon>
        <taxon>rosids</taxon>
        <taxon>fabids</taxon>
        <taxon>Rosales</taxon>
        <taxon>Cannabaceae</taxon>
        <taxon>Cannabis</taxon>
    </lineage>
</organism>
<dbReference type="FunFam" id="2.160.20.10:FF:000008">
    <property type="entry name" value="Pectinesterase"/>
    <property type="match status" value="2"/>
</dbReference>
<evidence type="ECO:0000256" key="4">
    <source>
        <dbReference type="ARBA" id="ARBA00013229"/>
    </source>
</evidence>
<comment type="pathway">
    <text evidence="2">Glycan metabolism; pectin degradation; 2-dehydro-3-deoxy-D-gluconate from pectin: step 1/5.</text>
</comment>
<protein>
    <recommendedName>
        <fullName evidence="4">pectinesterase</fullName>
        <ecNumber evidence="4">3.1.1.11</ecNumber>
    </recommendedName>
</protein>
<keyword evidence="9" id="KW-0063">Aspartyl esterase</keyword>
<dbReference type="PROSITE" id="PS00503">
    <property type="entry name" value="PECTINESTERASE_2"/>
    <property type="match status" value="2"/>
</dbReference>
<evidence type="ECO:0000256" key="8">
    <source>
        <dbReference type="ARBA" id="ARBA00022801"/>
    </source>
</evidence>
<proteinExistence type="inferred from homology"/>
<evidence type="ECO:0000256" key="5">
    <source>
        <dbReference type="ARBA" id="ARBA00022512"/>
    </source>
</evidence>
<evidence type="ECO:0000256" key="11">
    <source>
        <dbReference type="PROSITE-ProRule" id="PRU10040"/>
    </source>
</evidence>
<keyword evidence="6" id="KW-0964">Secreted</keyword>
<keyword evidence="5" id="KW-0134">Cell wall</keyword>
<feature type="chain" id="PRO_5029512504" description="pectinesterase" evidence="12">
    <location>
        <begin position="24"/>
        <end position="738"/>
    </location>
</feature>
<dbReference type="SUPFAM" id="SSF51126">
    <property type="entry name" value="Pectin lyase-like"/>
    <property type="match status" value="2"/>
</dbReference>
<dbReference type="InterPro" id="IPR011050">
    <property type="entry name" value="Pectin_lyase_fold/virulence"/>
</dbReference>
<dbReference type="PANTHER" id="PTHR31321:SF126">
    <property type="entry name" value="PECTINESTERASE"/>
    <property type="match status" value="1"/>
</dbReference>
<dbReference type="Gene3D" id="2.160.20.10">
    <property type="entry name" value="Single-stranded right-handed beta-helix, Pectin lyase-like"/>
    <property type="match status" value="2"/>
</dbReference>
<feature type="active site" evidence="11">
    <location>
        <position position="221"/>
    </location>
</feature>
<evidence type="ECO:0000256" key="12">
    <source>
        <dbReference type="SAM" id="SignalP"/>
    </source>
</evidence>
<evidence type="ECO:0000256" key="3">
    <source>
        <dbReference type="ARBA" id="ARBA00008891"/>
    </source>
</evidence>
<dbReference type="InterPro" id="IPR033131">
    <property type="entry name" value="Pectinesterase_Asp_AS"/>
</dbReference>
<comment type="subcellular location">
    <subcellularLocation>
        <location evidence="1">Secreted</location>
        <location evidence="1">Cell wall</location>
    </subcellularLocation>
</comment>
<dbReference type="Proteomes" id="UP000583929">
    <property type="component" value="Unassembled WGS sequence"/>
</dbReference>
<dbReference type="GO" id="GO:0042545">
    <property type="term" value="P:cell wall modification"/>
    <property type="evidence" value="ECO:0007669"/>
    <property type="project" value="InterPro"/>
</dbReference>
<evidence type="ECO:0000313" key="14">
    <source>
        <dbReference type="EMBL" id="KAF4382952.1"/>
    </source>
</evidence>
<keyword evidence="7 12" id="KW-0732">Signal</keyword>
<feature type="domain" description="Pectinesterase catalytic" evidence="13">
    <location>
        <begin position="70"/>
        <end position="359"/>
    </location>
</feature>
<dbReference type="PANTHER" id="PTHR31321">
    <property type="entry name" value="ACYL-COA THIOESTER HYDROLASE YBHC-RELATED"/>
    <property type="match status" value="1"/>
</dbReference>
<accession>A0A7J6GJB0</accession>